<dbReference type="Gene3D" id="3.20.20.20">
    <property type="entry name" value="Dihydropteroate synthase-like"/>
    <property type="match status" value="1"/>
</dbReference>
<dbReference type="EC" id="2.5.1.15" evidence="5"/>
<evidence type="ECO:0000256" key="1">
    <source>
        <dbReference type="ARBA" id="ARBA00000012"/>
    </source>
</evidence>
<dbReference type="AlphaFoldDB" id="A0A4R7KBI8"/>
<dbReference type="SUPFAM" id="SSF51717">
    <property type="entry name" value="Dihydropteroate synthetase-like"/>
    <property type="match status" value="1"/>
</dbReference>
<dbReference type="PROSITE" id="PS00793">
    <property type="entry name" value="DHPS_2"/>
    <property type="match status" value="1"/>
</dbReference>
<evidence type="ECO:0000313" key="15">
    <source>
        <dbReference type="Proteomes" id="UP000295325"/>
    </source>
</evidence>
<protein>
    <recommendedName>
        <fullName evidence="6">Dihydropteroate synthase</fullName>
        <ecNumber evidence="5">2.5.1.15</ecNumber>
    </recommendedName>
    <alternativeName>
        <fullName evidence="11">Dihydropteroate pyrophosphorylase</fullName>
    </alternativeName>
</protein>
<comment type="caution">
    <text evidence="14">The sequence shown here is derived from an EMBL/GenBank/DDBJ whole genome shotgun (WGS) entry which is preliminary data.</text>
</comment>
<feature type="domain" description="Pterin-binding" evidence="13">
    <location>
        <begin position="17"/>
        <end position="273"/>
    </location>
</feature>
<dbReference type="CDD" id="cd00739">
    <property type="entry name" value="DHPS"/>
    <property type="match status" value="1"/>
</dbReference>
<dbReference type="GO" id="GO:0046872">
    <property type="term" value="F:metal ion binding"/>
    <property type="evidence" value="ECO:0007669"/>
    <property type="project" value="UniProtKB-KW"/>
</dbReference>
<evidence type="ECO:0000256" key="12">
    <source>
        <dbReference type="ARBA" id="ARBA00053449"/>
    </source>
</evidence>
<keyword evidence="15" id="KW-1185">Reference proteome</keyword>
<gene>
    <name evidence="14" type="ORF">EDD71_11832</name>
</gene>
<evidence type="ECO:0000256" key="8">
    <source>
        <dbReference type="ARBA" id="ARBA00022723"/>
    </source>
</evidence>
<dbReference type="NCBIfam" id="TIGR01496">
    <property type="entry name" value="DHPS"/>
    <property type="match status" value="1"/>
</dbReference>
<proteinExistence type="inferred from homology"/>
<dbReference type="PROSITE" id="PS50972">
    <property type="entry name" value="PTERIN_BINDING"/>
    <property type="match status" value="1"/>
</dbReference>
<keyword evidence="8" id="KW-0479">Metal-binding</keyword>
<dbReference type="GO" id="GO:0004156">
    <property type="term" value="F:dihydropteroate synthase activity"/>
    <property type="evidence" value="ECO:0007669"/>
    <property type="project" value="UniProtKB-EC"/>
</dbReference>
<dbReference type="FunFam" id="3.20.20.20:FF:000006">
    <property type="entry name" value="Dihydropteroate synthase"/>
    <property type="match status" value="1"/>
</dbReference>
<comment type="catalytic activity">
    <reaction evidence="1">
        <text>(7,8-dihydropterin-6-yl)methyl diphosphate + 4-aminobenzoate = 7,8-dihydropteroate + diphosphate</text>
        <dbReference type="Rhea" id="RHEA:19949"/>
        <dbReference type="ChEBI" id="CHEBI:17836"/>
        <dbReference type="ChEBI" id="CHEBI:17839"/>
        <dbReference type="ChEBI" id="CHEBI:33019"/>
        <dbReference type="ChEBI" id="CHEBI:72950"/>
        <dbReference type="EC" id="2.5.1.15"/>
    </reaction>
</comment>
<dbReference type="InterPro" id="IPR045031">
    <property type="entry name" value="DHP_synth-like"/>
</dbReference>
<evidence type="ECO:0000256" key="6">
    <source>
        <dbReference type="ARBA" id="ARBA00016919"/>
    </source>
</evidence>
<evidence type="ECO:0000313" key="14">
    <source>
        <dbReference type="EMBL" id="TDT51348.1"/>
    </source>
</evidence>
<evidence type="ECO:0000259" key="13">
    <source>
        <dbReference type="PROSITE" id="PS50972"/>
    </source>
</evidence>
<comment type="similarity">
    <text evidence="4">Belongs to the DHPS family.</text>
</comment>
<dbReference type="GO" id="GO:0046654">
    <property type="term" value="P:tetrahydrofolate biosynthetic process"/>
    <property type="evidence" value="ECO:0007669"/>
    <property type="project" value="UniProtKB-UniPathway"/>
</dbReference>
<dbReference type="GO" id="GO:0046656">
    <property type="term" value="P:folic acid biosynthetic process"/>
    <property type="evidence" value="ECO:0007669"/>
    <property type="project" value="UniProtKB-KW"/>
</dbReference>
<evidence type="ECO:0000256" key="2">
    <source>
        <dbReference type="ARBA" id="ARBA00001946"/>
    </source>
</evidence>
<evidence type="ECO:0000256" key="5">
    <source>
        <dbReference type="ARBA" id="ARBA00012458"/>
    </source>
</evidence>
<dbReference type="Proteomes" id="UP000295325">
    <property type="component" value="Unassembled WGS sequence"/>
</dbReference>
<keyword evidence="10" id="KW-0289">Folate biosynthesis</keyword>
<dbReference type="InterPro" id="IPR011005">
    <property type="entry name" value="Dihydropteroate_synth-like_sf"/>
</dbReference>
<name>A0A4R7KBI8_9CLOT</name>
<comment type="pathway">
    <text evidence="3">Cofactor biosynthesis; tetrahydrofolate biosynthesis; 7,8-dihydrofolate from 2-amino-4-hydroxy-6-hydroxymethyl-7,8-dihydropteridine diphosphate and 4-aminobenzoate: step 1/2.</text>
</comment>
<dbReference type="OrthoDB" id="9811744at2"/>
<dbReference type="InterPro" id="IPR000489">
    <property type="entry name" value="Pterin-binding_dom"/>
</dbReference>
<comment type="function">
    <text evidence="12">Catalyzes the condensation of para-aminobenzoate (pABA) with 6-hydroxymethyl-7,8-dihydropterin diphosphate (DHPt-PP) to form 7,8-dihydropteroate (H2Pte), the immediate precursor of folate derivatives.</text>
</comment>
<comment type="cofactor">
    <cofactor evidence="2">
        <name>Mg(2+)</name>
        <dbReference type="ChEBI" id="CHEBI:18420"/>
    </cofactor>
</comment>
<dbReference type="RefSeq" id="WP_133628680.1">
    <property type="nucleotide sequence ID" value="NZ_SOAZ01000018.1"/>
</dbReference>
<dbReference type="PANTHER" id="PTHR20941">
    <property type="entry name" value="FOLATE SYNTHESIS PROTEINS"/>
    <property type="match status" value="1"/>
</dbReference>
<evidence type="ECO:0000256" key="4">
    <source>
        <dbReference type="ARBA" id="ARBA00009503"/>
    </source>
</evidence>
<evidence type="ECO:0000256" key="11">
    <source>
        <dbReference type="ARBA" id="ARBA00030193"/>
    </source>
</evidence>
<dbReference type="Pfam" id="PF00809">
    <property type="entry name" value="Pterin_bind"/>
    <property type="match status" value="1"/>
</dbReference>
<dbReference type="InterPro" id="IPR006390">
    <property type="entry name" value="DHP_synth_dom"/>
</dbReference>
<organism evidence="14 15">
    <name type="scientific">Fonticella tunisiensis</name>
    <dbReference type="NCBI Taxonomy" id="1096341"/>
    <lineage>
        <taxon>Bacteria</taxon>
        <taxon>Bacillati</taxon>
        <taxon>Bacillota</taxon>
        <taxon>Clostridia</taxon>
        <taxon>Eubacteriales</taxon>
        <taxon>Clostridiaceae</taxon>
        <taxon>Fonticella</taxon>
    </lineage>
</organism>
<evidence type="ECO:0000256" key="9">
    <source>
        <dbReference type="ARBA" id="ARBA00022842"/>
    </source>
</evidence>
<evidence type="ECO:0000256" key="7">
    <source>
        <dbReference type="ARBA" id="ARBA00022679"/>
    </source>
</evidence>
<dbReference type="PANTHER" id="PTHR20941:SF1">
    <property type="entry name" value="FOLIC ACID SYNTHESIS PROTEIN FOL1"/>
    <property type="match status" value="1"/>
</dbReference>
<dbReference type="GO" id="GO:0005829">
    <property type="term" value="C:cytosol"/>
    <property type="evidence" value="ECO:0007669"/>
    <property type="project" value="TreeGrafter"/>
</dbReference>
<sequence length="278" mass="31564">MRYITLRDGRRYNFDRMKIMGIINATYDSFYKDSRVVDLEDAIAKVKKMIEEGADIIDVGGESTRPGADPVSTEEEIRRVIPLIREIKKINSSILISVDTYRAKTAEEAIRAGADIINDISAMEFDENMAEVVREYKVPVILMHIKGTPKNMQDNPEYKDVVKEVKDYFEERVNYAVSKDIDLNKIILDPGIGFGKKFEHNIELIKNIEKLRVYNLPMLLAVSRKSSIGIALGNLPPEERLEGTIAVTCFAALKGVEMVRVHDVKENKRAALMIEVLK</sequence>
<reference evidence="14 15" key="1">
    <citation type="submission" date="2019-03" db="EMBL/GenBank/DDBJ databases">
        <title>Genomic Encyclopedia of Type Strains, Phase IV (KMG-IV): sequencing the most valuable type-strain genomes for metagenomic binning, comparative biology and taxonomic classification.</title>
        <authorList>
            <person name="Goeker M."/>
        </authorList>
    </citation>
    <scope>NUCLEOTIDE SEQUENCE [LARGE SCALE GENOMIC DNA]</scope>
    <source>
        <strain evidence="14 15">DSM 24455</strain>
    </source>
</reference>
<keyword evidence="7" id="KW-0808">Transferase</keyword>
<dbReference type="UniPathway" id="UPA00077">
    <property type="reaction ID" value="UER00156"/>
</dbReference>
<dbReference type="EMBL" id="SOAZ01000018">
    <property type="protein sequence ID" value="TDT51348.1"/>
    <property type="molecule type" value="Genomic_DNA"/>
</dbReference>
<evidence type="ECO:0000256" key="3">
    <source>
        <dbReference type="ARBA" id="ARBA00004763"/>
    </source>
</evidence>
<accession>A0A4R7KBI8</accession>
<evidence type="ECO:0000256" key="10">
    <source>
        <dbReference type="ARBA" id="ARBA00022909"/>
    </source>
</evidence>
<keyword evidence="9" id="KW-0460">Magnesium</keyword>